<feature type="binding site" evidence="2">
    <location>
        <position position="238"/>
    </location>
    <ligand>
        <name>Co(2+)</name>
        <dbReference type="ChEBI" id="CHEBI:48828"/>
    </ligand>
</feature>
<feature type="active site" description="Proton acceptor" evidence="1">
    <location>
        <position position="173"/>
    </location>
</feature>
<dbReference type="Proteomes" id="UP000182517">
    <property type="component" value="Chromosome"/>
</dbReference>
<dbReference type="GO" id="GO:0016852">
    <property type="term" value="F:sirohydrochlorin cobaltochelatase activity"/>
    <property type="evidence" value="ECO:0007669"/>
    <property type="project" value="InterPro"/>
</dbReference>
<dbReference type="GO" id="GO:0019251">
    <property type="term" value="P:anaerobic cobalamin biosynthetic process"/>
    <property type="evidence" value="ECO:0007669"/>
    <property type="project" value="InterPro"/>
</dbReference>
<evidence type="ECO:0000313" key="4">
    <source>
        <dbReference type="Proteomes" id="UP000182517"/>
    </source>
</evidence>
<dbReference type="Pfam" id="PF06180">
    <property type="entry name" value="CbiK"/>
    <property type="match status" value="1"/>
</dbReference>
<dbReference type="STRING" id="1842532.A7E78_06175"/>
<dbReference type="EMBL" id="CP015519">
    <property type="protein sequence ID" value="APG27464.1"/>
    <property type="molecule type" value="Genomic_DNA"/>
</dbReference>
<feature type="binding site" evidence="2">
    <location>
        <position position="173"/>
    </location>
    <ligand>
        <name>Co(2+)</name>
        <dbReference type="ChEBI" id="CHEBI:48828"/>
    </ligand>
</feature>
<protein>
    <submittedName>
        <fullName evidence="3">Uncharacterized protein</fullName>
    </submittedName>
</protein>
<dbReference type="CDD" id="cd03412">
    <property type="entry name" value="CbiK_N"/>
    <property type="match status" value="1"/>
</dbReference>
<evidence type="ECO:0000256" key="2">
    <source>
        <dbReference type="PIRSR" id="PIRSR033579-3"/>
    </source>
</evidence>
<dbReference type="PIRSF" id="PIRSF033579">
    <property type="entry name" value="Anaer_Co_chel"/>
    <property type="match status" value="1"/>
</dbReference>
<proteinExistence type="predicted"/>
<dbReference type="InterPro" id="IPR010388">
    <property type="entry name" value="Anaerobic_Co-chelatase"/>
</dbReference>
<dbReference type="PROSITE" id="PS51257">
    <property type="entry name" value="PROKAR_LIPOPROTEIN"/>
    <property type="match status" value="1"/>
</dbReference>
<sequence length="287" mass="31424">MFNRFKITPWMLLLCTLFGCTTGEPGVTAQKDKSMSQKPPAIVLVAFGTTSNRGREVFEVIEQAARERYPQHDIFWAFTSQTVINRLRLRGVVIHNLPETLALLQAEGYKQAVLQSLMIVPGQKDAEIAKVPTGALQVAYGQPLMASPEDIRDTVDAVRRDIAADSPTVFVTHGNAKYPQYNRALLDFAAAVEAHFTDAFTCSVEGEPGLAQLDIARQQAIKAKAVHFVPLMLVAGDHIENDVLGDESDSWKNLVGVQMASCAAPLGYNPAILAIFFRHLDTAMATL</sequence>
<evidence type="ECO:0000256" key="1">
    <source>
        <dbReference type="PIRSR" id="PIRSR033579-1"/>
    </source>
</evidence>
<gene>
    <name evidence="3" type="ORF">A7E78_06175</name>
</gene>
<dbReference type="GO" id="GO:0046872">
    <property type="term" value="F:metal ion binding"/>
    <property type="evidence" value="ECO:0007669"/>
    <property type="project" value="UniProtKB-KW"/>
</dbReference>
<dbReference type="AlphaFoldDB" id="A0A1L3GNF3"/>
<dbReference type="Gene3D" id="3.40.50.1400">
    <property type="match status" value="2"/>
</dbReference>
<keyword evidence="2" id="KW-0479">Metal-binding</keyword>
<organism evidence="3 4">
    <name type="scientific">Syntrophotalea acetylenivorans</name>
    <dbReference type="NCBI Taxonomy" id="1842532"/>
    <lineage>
        <taxon>Bacteria</taxon>
        <taxon>Pseudomonadati</taxon>
        <taxon>Thermodesulfobacteriota</taxon>
        <taxon>Desulfuromonadia</taxon>
        <taxon>Desulfuromonadales</taxon>
        <taxon>Syntrophotaleaceae</taxon>
        <taxon>Syntrophotalea</taxon>
    </lineage>
</organism>
<dbReference type="SUPFAM" id="SSF53800">
    <property type="entry name" value="Chelatase"/>
    <property type="match status" value="1"/>
</dbReference>
<keyword evidence="4" id="KW-1185">Reference proteome</keyword>
<accession>A0A1L3GNF3</accession>
<keyword evidence="2" id="KW-0170">Cobalt</keyword>
<feature type="binding site" evidence="2">
    <location>
        <position position="205"/>
    </location>
    <ligand>
        <name>Co(2+)</name>
        <dbReference type="ChEBI" id="CHEBI:48828"/>
    </ligand>
</feature>
<evidence type="ECO:0000313" key="3">
    <source>
        <dbReference type="EMBL" id="APG27464.1"/>
    </source>
</evidence>
<reference evidence="3 4" key="1">
    <citation type="journal article" date="2017" name="Genome Announc.">
        <title>Complete Genome Sequences of Two Acetylene-Fermenting Pelobacter acetylenicus Strains.</title>
        <authorList>
            <person name="Sutton J.M."/>
            <person name="Baesman S.M."/>
            <person name="Fierst J.L."/>
            <person name="Poret-Peterson A.T."/>
            <person name="Oremland R.S."/>
            <person name="Dunlap D.S."/>
            <person name="Akob D.M."/>
        </authorList>
    </citation>
    <scope>NUCLEOTIDE SEQUENCE [LARGE SCALE GENOMIC DNA]</scope>
    <source>
        <strain evidence="3 4">SFB93</strain>
    </source>
</reference>
<dbReference type="KEGG" id="pef:A7E78_06175"/>
<name>A0A1L3GNF3_9BACT</name>